<evidence type="ECO:0000313" key="7">
    <source>
        <dbReference type="EMBL" id="KAJ1914508.1"/>
    </source>
</evidence>
<name>A0A9W7ZQJ1_9FUNG</name>
<dbReference type="PANTHER" id="PTHR28293">
    <property type="entry name" value="NUCLEAR RIM PROTEIN 1"/>
    <property type="match status" value="1"/>
</dbReference>
<protein>
    <recommendedName>
        <fullName evidence="9">Nuclear rim protein 1</fullName>
    </recommendedName>
</protein>
<keyword evidence="8" id="KW-1185">Reference proteome</keyword>
<dbReference type="OrthoDB" id="3363151at2759"/>
<dbReference type="Pfam" id="PF10332">
    <property type="entry name" value="DUF2418"/>
    <property type="match status" value="1"/>
</dbReference>
<feature type="transmembrane region" description="Helical" evidence="6">
    <location>
        <begin position="171"/>
        <end position="190"/>
    </location>
</feature>
<dbReference type="PANTHER" id="PTHR28293:SF1">
    <property type="entry name" value="NUCLEAR RIM PROTEIN 1"/>
    <property type="match status" value="1"/>
</dbReference>
<keyword evidence="3 6" id="KW-1133">Transmembrane helix</keyword>
<feature type="compositionally biased region" description="Basic and acidic residues" evidence="5">
    <location>
        <begin position="428"/>
        <end position="442"/>
    </location>
</feature>
<evidence type="ECO:0000256" key="4">
    <source>
        <dbReference type="ARBA" id="ARBA00023136"/>
    </source>
</evidence>
<reference evidence="7" key="1">
    <citation type="submission" date="2022-07" db="EMBL/GenBank/DDBJ databases">
        <title>Phylogenomic reconstructions and comparative analyses of Kickxellomycotina fungi.</title>
        <authorList>
            <person name="Reynolds N.K."/>
            <person name="Stajich J.E."/>
            <person name="Barry K."/>
            <person name="Grigoriev I.V."/>
            <person name="Crous P."/>
            <person name="Smith M.E."/>
        </authorList>
    </citation>
    <scope>NUCLEOTIDE SEQUENCE</scope>
    <source>
        <strain evidence="7">NBRC 100468</strain>
    </source>
</reference>
<sequence length="553" mass="63343">MSNDQFSTTTNYYSTQNDQYYYDEDGNYIDNDSEDDNSPPINTIKAGIIETILDYPRDKLTDLIEDYELIDWNWIAQAFRVHSSMIDTNEDYYLFSAANAAGGGANRDENAIAAARYLRELYGPSPGGKYRKNDNSLFGFWGNSDPLLFGFEGNNLNASDGMMGNSWTKTLSVIQILMLLLSIGIVWKTLRSTRKYQLRLRDIDEKAKTSNYHLVSGRVRPSLWARFFPGSLIWRIWKKIRGENDSEDNLDIEMWELHIWDPPAFFLNIACLWSPIQLLLLSALTMSNCYYIIPLAALVAVQALTMKHLFLAMVSDREELYRQVQNEYNAVFVNPRLFVAKKDVGVSVDMDQVYPENNNINSQNTEEFVYRYTPSVSHSTGSPILSHLATPTRRQFVDNTNGGGLLPDLEKTRSYHYTPSPGKPGVNVKKDPLQRLKNERRYSYQPSSTDQSPQRRKKQTTPYRKSLGGSKLTSEYPSSEKPLRTKKHMIATDPWDVDGIPYVGGSVRIKRRANLVSDRFNEDQVDESEPGPRYALPKKKSMPALKSSQYYRK</sequence>
<dbReference type="GO" id="GO:0007096">
    <property type="term" value="P:regulation of exit from mitosis"/>
    <property type="evidence" value="ECO:0007669"/>
    <property type="project" value="TreeGrafter"/>
</dbReference>
<dbReference type="EMBL" id="JANBPU010000194">
    <property type="protein sequence ID" value="KAJ1914508.1"/>
    <property type="molecule type" value="Genomic_DNA"/>
</dbReference>
<feature type="region of interest" description="Disordered" evidence="5">
    <location>
        <begin position="516"/>
        <end position="553"/>
    </location>
</feature>
<dbReference type="InterPro" id="IPR018819">
    <property type="entry name" value="Nur1/Mug154"/>
</dbReference>
<dbReference type="AlphaFoldDB" id="A0A9W7ZQJ1"/>
<comment type="caution">
    <text evidence="7">The sequence shown here is derived from an EMBL/GenBank/DDBJ whole genome shotgun (WGS) entry which is preliminary data.</text>
</comment>
<keyword evidence="4 6" id="KW-0472">Membrane</keyword>
<dbReference type="GO" id="GO:0043007">
    <property type="term" value="P:maintenance of rDNA"/>
    <property type="evidence" value="ECO:0007669"/>
    <property type="project" value="TreeGrafter"/>
</dbReference>
<evidence type="ECO:0000256" key="2">
    <source>
        <dbReference type="ARBA" id="ARBA00022692"/>
    </source>
</evidence>
<evidence type="ECO:0000256" key="1">
    <source>
        <dbReference type="ARBA" id="ARBA00004127"/>
    </source>
</evidence>
<accession>A0A9W7ZQJ1</accession>
<keyword evidence="2 6" id="KW-0812">Transmembrane</keyword>
<feature type="transmembrane region" description="Helical" evidence="6">
    <location>
        <begin position="290"/>
        <end position="314"/>
    </location>
</feature>
<evidence type="ECO:0000256" key="6">
    <source>
        <dbReference type="SAM" id="Phobius"/>
    </source>
</evidence>
<dbReference type="Proteomes" id="UP001150538">
    <property type="component" value="Unassembled WGS sequence"/>
</dbReference>
<evidence type="ECO:0000256" key="5">
    <source>
        <dbReference type="SAM" id="MobiDB-lite"/>
    </source>
</evidence>
<feature type="region of interest" description="Disordered" evidence="5">
    <location>
        <begin position="378"/>
        <end position="487"/>
    </location>
</feature>
<dbReference type="GO" id="GO:0012505">
    <property type="term" value="C:endomembrane system"/>
    <property type="evidence" value="ECO:0007669"/>
    <property type="project" value="UniProtKB-SubCell"/>
</dbReference>
<evidence type="ECO:0000256" key="3">
    <source>
        <dbReference type="ARBA" id="ARBA00022989"/>
    </source>
</evidence>
<evidence type="ECO:0008006" key="9">
    <source>
        <dbReference type="Google" id="ProtNLM"/>
    </source>
</evidence>
<feature type="transmembrane region" description="Helical" evidence="6">
    <location>
        <begin position="264"/>
        <end position="284"/>
    </location>
</feature>
<comment type="subcellular location">
    <subcellularLocation>
        <location evidence="1">Endomembrane system</location>
        <topology evidence="1">Multi-pass membrane protein</topology>
    </subcellularLocation>
</comment>
<gene>
    <name evidence="7" type="ORF">H4219_004755</name>
</gene>
<organism evidence="7 8">
    <name type="scientific">Mycoemilia scoparia</name>
    <dbReference type="NCBI Taxonomy" id="417184"/>
    <lineage>
        <taxon>Eukaryota</taxon>
        <taxon>Fungi</taxon>
        <taxon>Fungi incertae sedis</taxon>
        <taxon>Zoopagomycota</taxon>
        <taxon>Kickxellomycotina</taxon>
        <taxon>Kickxellomycetes</taxon>
        <taxon>Kickxellales</taxon>
        <taxon>Kickxellaceae</taxon>
        <taxon>Mycoemilia</taxon>
    </lineage>
</organism>
<proteinExistence type="predicted"/>
<evidence type="ECO:0000313" key="8">
    <source>
        <dbReference type="Proteomes" id="UP001150538"/>
    </source>
</evidence>